<feature type="transmembrane region" description="Helical" evidence="7">
    <location>
        <begin position="59"/>
        <end position="83"/>
    </location>
</feature>
<dbReference type="GO" id="GO:0009246">
    <property type="term" value="P:enterobacterial common antigen biosynthetic process"/>
    <property type="evidence" value="ECO:0007669"/>
    <property type="project" value="TreeGrafter"/>
</dbReference>
<keyword evidence="3" id="KW-1003">Cell membrane</keyword>
<dbReference type="eggNOG" id="COG3274">
    <property type="taxonomic scope" value="Bacteria"/>
</dbReference>
<keyword evidence="4 7" id="KW-0812">Transmembrane</keyword>
<reference evidence="9 10" key="1">
    <citation type="submission" date="2013-09" db="EMBL/GenBank/DDBJ databases">
        <title>Whole genome shotgun sequence of Vibrio azureus NBRC 104587.</title>
        <authorList>
            <person name="Isaki S."/>
            <person name="Hosoyama A."/>
            <person name="Numata M."/>
            <person name="Hashimoto M."/>
            <person name="Hosoyama Y."/>
            <person name="Tsuchikane K."/>
            <person name="Noguchi M."/>
            <person name="Hirakata S."/>
            <person name="Ichikawa N."/>
            <person name="Ohji S."/>
            <person name="Yamazoe A."/>
            <person name="Fujita N."/>
        </authorList>
    </citation>
    <scope>NUCLEOTIDE SEQUENCE [LARGE SCALE GENOMIC DNA]</scope>
    <source>
        <strain evidence="9 10">NBRC 104587</strain>
    </source>
</reference>
<evidence type="ECO:0000256" key="7">
    <source>
        <dbReference type="SAM" id="Phobius"/>
    </source>
</evidence>
<evidence type="ECO:0000256" key="2">
    <source>
        <dbReference type="ARBA" id="ARBA00007400"/>
    </source>
</evidence>
<evidence type="ECO:0000256" key="1">
    <source>
        <dbReference type="ARBA" id="ARBA00004651"/>
    </source>
</evidence>
<name>U3CH89_9VIBR</name>
<dbReference type="AlphaFoldDB" id="U3CH89"/>
<feature type="transmembrane region" description="Helical" evidence="7">
    <location>
        <begin position="197"/>
        <end position="215"/>
    </location>
</feature>
<feature type="transmembrane region" description="Helical" evidence="7">
    <location>
        <begin position="292"/>
        <end position="313"/>
    </location>
</feature>
<dbReference type="Pfam" id="PF01757">
    <property type="entry name" value="Acyl_transf_3"/>
    <property type="match status" value="1"/>
</dbReference>
<evidence type="ECO:0000256" key="6">
    <source>
        <dbReference type="ARBA" id="ARBA00023136"/>
    </source>
</evidence>
<dbReference type="GO" id="GO:0016413">
    <property type="term" value="F:O-acetyltransferase activity"/>
    <property type="evidence" value="ECO:0007669"/>
    <property type="project" value="TreeGrafter"/>
</dbReference>
<keyword evidence="10" id="KW-1185">Reference proteome</keyword>
<evidence type="ECO:0000313" key="9">
    <source>
        <dbReference type="EMBL" id="GAD77628.1"/>
    </source>
</evidence>
<dbReference type="InterPro" id="IPR002656">
    <property type="entry name" value="Acyl_transf_3_dom"/>
</dbReference>
<dbReference type="EMBL" id="BATL01000082">
    <property type="protein sequence ID" value="GAD77628.1"/>
    <property type="molecule type" value="Genomic_DNA"/>
</dbReference>
<evidence type="ECO:0000256" key="3">
    <source>
        <dbReference type="ARBA" id="ARBA00022475"/>
    </source>
</evidence>
<protein>
    <recommendedName>
        <fullName evidence="8">Acyltransferase 3 domain-containing protein</fullName>
    </recommendedName>
</protein>
<feature type="transmembrane region" description="Helical" evidence="7">
    <location>
        <begin position="325"/>
        <end position="345"/>
    </location>
</feature>
<evidence type="ECO:0000256" key="4">
    <source>
        <dbReference type="ARBA" id="ARBA00022692"/>
    </source>
</evidence>
<keyword evidence="5 7" id="KW-1133">Transmembrane helix</keyword>
<sequence length="356" mass="41229">MLGHILYMLENKMEKLSKEMTERVLFFYLLRCVAALAVITIHVIGPYRHGLGTIPIEQWLVVIGINSASRWAVPVFILITGALMLSDQRAFNPRYYVQRRCSRVVVPFLFWSIFYALLSGWTTQGNSIEHTLSAIRQLGSQATYYHLGFFYYFIPLYLVVPLFHWMRQHFDDSWLYGFVVLWLFSSVLFLFRVDGFWSHPLWLYVGYLPLGYLLFKKVPLTGRTVTWFVLLGLAALAVTFGMVAFNSLESGKYSVGRWLSYKTLNVILVAAMVFILCRFISERLPLKTHKAIHFVGQYCFGIYLLPPLFLWPMREMGWFSAHPVLAIPTWVLLSGLGALVMSYWLSLSAKTRWLVP</sequence>
<accession>U3CH89</accession>
<feature type="transmembrane region" description="Helical" evidence="7">
    <location>
        <begin position="258"/>
        <end position="280"/>
    </location>
</feature>
<dbReference type="STRING" id="1219077.VAZ01S_082_00265"/>
<organism evidence="9 10">
    <name type="scientific">Vibrio azureus NBRC 104587</name>
    <dbReference type="NCBI Taxonomy" id="1219077"/>
    <lineage>
        <taxon>Bacteria</taxon>
        <taxon>Pseudomonadati</taxon>
        <taxon>Pseudomonadota</taxon>
        <taxon>Gammaproteobacteria</taxon>
        <taxon>Vibrionales</taxon>
        <taxon>Vibrionaceae</taxon>
        <taxon>Vibrio</taxon>
    </lineage>
</organism>
<dbReference type="PANTHER" id="PTHR40074">
    <property type="entry name" value="O-ACETYLTRANSFERASE WECH"/>
    <property type="match status" value="1"/>
</dbReference>
<comment type="subcellular location">
    <subcellularLocation>
        <location evidence="1">Cell membrane</location>
        <topology evidence="1">Multi-pass membrane protein</topology>
    </subcellularLocation>
</comment>
<keyword evidence="6 7" id="KW-0472">Membrane</keyword>
<gene>
    <name evidence="9" type="ORF">VAZ01S_082_00265</name>
</gene>
<evidence type="ECO:0000313" key="10">
    <source>
        <dbReference type="Proteomes" id="UP000016567"/>
    </source>
</evidence>
<dbReference type="PANTHER" id="PTHR40074:SF2">
    <property type="entry name" value="O-ACETYLTRANSFERASE WECH"/>
    <property type="match status" value="1"/>
</dbReference>
<proteinExistence type="inferred from homology"/>
<feature type="transmembrane region" description="Helical" evidence="7">
    <location>
        <begin position="104"/>
        <end position="123"/>
    </location>
</feature>
<comment type="caution">
    <text evidence="9">The sequence shown here is derived from an EMBL/GenBank/DDBJ whole genome shotgun (WGS) entry which is preliminary data.</text>
</comment>
<feature type="transmembrane region" description="Helical" evidence="7">
    <location>
        <begin position="227"/>
        <end position="246"/>
    </location>
</feature>
<evidence type="ECO:0000256" key="5">
    <source>
        <dbReference type="ARBA" id="ARBA00022989"/>
    </source>
</evidence>
<feature type="transmembrane region" description="Helical" evidence="7">
    <location>
        <begin position="173"/>
        <end position="191"/>
    </location>
</feature>
<dbReference type="GO" id="GO:0005886">
    <property type="term" value="C:plasma membrane"/>
    <property type="evidence" value="ECO:0007669"/>
    <property type="project" value="UniProtKB-SubCell"/>
</dbReference>
<feature type="transmembrane region" description="Helical" evidence="7">
    <location>
        <begin position="143"/>
        <end position="166"/>
    </location>
</feature>
<feature type="transmembrane region" description="Helical" evidence="7">
    <location>
        <begin position="25"/>
        <end position="47"/>
    </location>
</feature>
<comment type="similarity">
    <text evidence="2">Belongs to the acyltransferase 3 family.</text>
</comment>
<evidence type="ECO:0000259" key="8">
    <source>
        <dbReference type="Pfam" id="PF01757"/>
    </source>
</evidence>
<dbReference type="Proteomes" id="UP000016567">
    <property type="component" value="Unassembled WGS sequence"/>
</dbReference>
<feature type="domain" description="Acyltransferase 3" evidence="8">
    <location>
        <begin position="29"/>
        <end position="346"/>
    </location>
</feature>